<dbReference type="CDD" id="cd06170">
    <property type="entry name" value="LuxR_C_like"/>
    <property type="match status" value="1"/>
</dbReference>
<reference evidence="9 10" key="1">
    <citation type="submission" date="2018-06" db="EMBL/GenBank/DDBJ databases">
        <title>Genomic Encyclopedia of Type Strains, Phase IV (KMG-IV): sequencing the most valuable type-strain genomes for metagenomic binning, comparative biology and taxonomic classification.</title>
        <authorList>
            <person name="Goeker M."/>
        </authorList>
    </citation>
    <scope>NUCLEOTIDE SEQUENCE [LARGE SCALE GENOMIC DNA]</scope>
    <source>
        <strain evidence="9 10">DSM 24875</strain>
    </source>
</reference>
<dbReference type="PROSITE" id="PS00622">
    <property type="entry name" value="HTH_LUXR_1"/>
    <property type="match status" value="1"/>
</dbReference>
<dbReference type="SUPFAM" id="SSF52172">
    <property type="entry name" value="CheY-like"/>
    <property type="match status" value="1"/>
</dbReference>
<dbReference type="Proteomes" id="UP000253529">
    <property type="component" value="Unassembled WGS sequence"/>
</dbReference>
<dbReference type="Gene3D" id="1.10.10.10">
    <property type="entry name" value="Winged helix-like DNA-binding domain superfamily/Winged helix DNA-binding domain"/>
    <property type="match status" value="1"/>
</dbReference>
<keyword evidence="1 6" id="KW-0597">Phosphoprotein</keyword>
<dbReference type="Pfam" id="PF00072">
    <property type="entry name" value="Response_reg"/>
    <property type="match status" value="1"/>
</dbReference>
<dbReference type="PANTHER" id="PTHR44688">
    <property type="entry name" value="DNA-BINDING TRANSCRIPTIONAL ACTIVATOR DEVR_DOSR"/>
    <property type="match status" value="1"/>
</dbReference>
<dbReference type="EMBL" id="QNRK01000036">
    <property type="protein sequence ID" value="RBP05122.1"/>
    <property type="molecule type" value="Genomic_DNA"/>
</dbReference>
<evidence type="ECO:0000256" key="6">
    <source>
        <dbReference type="PROSITE-ProRule" id="PRU00169"/>
    </source>
</evidence>
<dbReference type="InterPro" id="IPR011006">
    <property type="entry name" value="CheY-like_superfamily"/>
</dbReference>
<evidence type="ECO:0000256" key="5">
    <source>
        <dbReference type="ARBA" id="ARBA00023163"/>
    </source>
</evidence>
<dbReference type="InterPro" id="IPR000792">
    <property type="entry name" value="Tscrpt_reg_LuxR_C"/>
</dbReference>
<evidence type="ECO:0000313" key="10">
    <source>
        <dbReference type="Proteomes" id="UP000253529"/>
    </source>
</evidence>
<evidence type="ECO:0000259" key="7">
    <source>
        <dbReference type="PROSITE" id="PS50043"/>
    </source>
</evidence>
<dbReference type="SMART" id="SM00448">
    <property type="entry name" value="REC"/>
    <property type="match status" value="1"/>
</dbReference>
<dbReference type="InterPro" id="IPR036388">
    <property type="entry name" value="WH-like_DNA-bd_sf"/>
</dbReference>
<proteinExistence type="predicted"/>
<comment type="caution">
    <text evidence="9">The sequence shown here is derived from an EMBL/GenBank/DDBJ whole genome shotgun (WGS) entry which is preliminary data.</text>
</comment>
<protein>
    <submittedName>
        <fullName evidence="9">LuxR family two component transcriptional regulator</fullName>
    </submittedName>
</protein>
<evidence type="ECO:0000256" key="3">
    <source>
        <dbReference type="ARBA" id="ARBA00023015"/>
    </source>
</evidence>
<dbReference type="PROSITE" id="PS50110">
    <property type="entry name" value="RESPONSE_REGULATORY"/>
    <property type="match status" value="1"/>
</dbReference>
<gene>
    <name evidence="9" type="ORF">DFR50_13610</name>
</gene>
<dbReference type="FunFam" id="3.40.50.2300:FF:000018">
    <property type="entry name" value="DNA-binding transcriptional regulator NtrC"/>
    <property type="match status" value="1"/>
</dbReference>
<keyword evidence="10" id="KW-1185">Reference proteome</keyword>
<dbReference type="RefSeq" id="WP_245428112.1">
    <property type="nucleotide sequence ID" value="NZ_QNRK01000036.1"/>
</dbReference>
<dbReference type="InterPro" id="IPR016032">
    <property type="entry name" value="Sig_transdc_resp-reg_C-effctor"/>
</dbReference>
<dbReference type="CDD" id="cd17537">
    <property type="entry name" value="REC_FixJ"/>
    <property type="match status" value="1"/>
</dbReference>
<dbReference type="PRINTS" id="PR00038">
    <property type="entry name" value="HTHLUXR"/>
</dbReference>
<organism evidence="9 10">
    <name type="scientific">Roseiarcus fermentans</name>
    <dbReference type="NCBI Taxonomy" id="1473586"/>
    <lineage>
        <taxon>Bacteria</taxon>
        <taxon>Pseudomonadati</taxon>
        <taxon>Pseudomonadota</taxon>
        <taxon>Alphaproteobacteria</taxon>
        <taxon>Hyphomicrobiales</taxon>
        <taxon>Roseiarcaceae</taxon>
        <taxon>Roseiarcus</taxon>
    </lineage>
</organism>
<accession>A0A366ERR5</accession>
<dbReference type="InterPro" id="IPR001789">
    <property type="entry name" value="Sig_transdc_resp-reg_receiver"/>
</dbReference>
<keyword evidence="3" id="KW-0805">Transcription regulation</keyword>
<evidence type="ECO:0000313" key="9">
    <source>
        <dbReference type="EMBL" id="RBP05122.1"/>
    </source>
</evidence>
<dbReference type="SUPFAM" id="SSF46894">
    <property type="entry name" value="C-terminal effector domain of the bipartite response regulators"/>
    <property type="match status" value="1"/>
</dbReference>
<sequence length="216" mass="23823">MFQLIWMDTPLPDGKDHSLVHVVDDDNGIRAALRLALTIAGHAVRVYDSAPAFLSAVEPHEGGCVITDMRMPEMSGLDLLEAMNAQAIRLPTIVITAYGEIPLAVEAMKLGAVDFLEKPFDNAVLIEAVSQALRRERDGVREEETRRSQALLATLTARERDVLAGLLKGHQNKVIAHALGVSTRTVESHRAHIMDKMNAGNLRELMRMFLFVPIDP</sequence>
<keyword evidence="2" id="KW-0902">Two-component regulatory system</keyword>
<keyword evidence="4" id="KW-0238">DNA-binding</keyword>
<evidence type="ECO:0000259" key="8">
    <source>
        <dbReference type="PROSITE" id="PS50110"/>
    </source>
</evidence>
<dbReference type="AlphaFoldDB" id="A0A366ERR5"/>
<keyword evidence="5" id="KW-0804">Transcription</keyword>
<dbReference type="SMART" id="SM00421">
    <property type="entry name" value="HTH_LUXR"/>
    <property type="match status" value="1"/>
</dbReference>
<feature type="modified residue" description="4-aspartylphosphate" evidence="6">
    <location>
        <position position="68"/>
    </location>
</feature>
<dbReference type="PANTHER" id="PTHR44688:SF16">
    <property type="entry name" value="DNA-BINDING TRANSCRIPTIONAL ACTIVATOR DEVR_DOSR"/>
    <property type="match status" value="1"/>
</dbReference>
<dbReference type="Gene3D" id="3.40.50.2300">
    <property type="match status" value="1"/>
</dbReference>
<dbReference type="GO" id="GO:0000160">
    <property type="term" value="P:phosphorelay signal transduction system"/>
    <property type="evidence" value="ECO:0007669"/>
    <property type="project" value="UniProtKB-KW"/>
</dbReference>
<feature type="domain" description="HTH luxR-type" evidence="7">
    <location>
        <begin position="148"/>
        <end position="213"/>
    </location>
</feature>
<evidence type="ECO:0000256" key="2">
    <source>
        <dbReference type="ARBA" id="ARBA00023012"/>
    </source>
</evidence>
<dbReference type="GO" id="GO:0006355">
    <property type="term" value="P:regulation of DNA-templated transcription"/>
    <property type="evidence" value="ECO:0007669"/>
    <property type="project" value="InterPro"/>
</dbReference>
<dbReference type="GO" id="GO:0003677">
    <property type="term" value="F:DNA binding"/>
    <property type="evidence" value="ECO:0007669"/>
    <property type="project" value="UniProtKB-KW"/>
</dbReference>
<dbReference type="PROSITE" id="PS50043">
    <property type="entry name" value="HTH_LUXR_2"/>
    <property type="match status" value="1"/>
</dbReference>
<name>A0A366ERR5_9HYPH</name>
<evidence type="ECO:0000256" key="1">
    <source>
        <dbReference type="ARBA" id="ARBA00022553"/>
    </source>
</evidence>
<evidence type="ECO:0000256" key="4">
    <source>
        <dbReference type="ARBA" id="ARBA00023125"/>
    </source>
</evidence>
<dbReference type="Pfam" id="PF00196">
    <property type="entry name" value="GerE"/>
    <property type="match status" value="1"/>
</dbReference>
<feature type="domain" description="Response regulatory" evidence="8">
    <location>
        <begin position="19"/>
        <end position="133"/>
    </location>
</feature>